<feature type="transmembrane region" description="Helical" evidence="6">
    <location>
        <begin position="6"/>
        <end position="25"/>
    </location>
</feature>
<comment type="subcellular location">
    <subcellularLocation>
        <location evidence="1">Cell membrane</location>
        <topology evidence="1">Multi-pass membrane protein</topology>
    </subcellularLocation>
</comment>
<dbReference type="KEGG" id="cee:CENDO_05000"/>
<keyword evidence="8" id="KW-1185">Reference proteome</keyword>
<evidence type="ECO:0000313" key="7">
    <source>
        <dbReference type="EMBL" id="QCB28289.1"/>
    </source>
</evidence>
<keyword evidence="2" id="KW-1003">Cell membrane</keyword>
<evidence type="ECO:0000256" key="3">
    <source>
        <dbReference type="ARBA" id="ARBA00022692"/>
    </source>
</evidence>
<reference evidence="7 8" key="1">
    <citation type="submission" date="2019-04" db="EMBL/GenBank/DDBJ databases">
        <title>Corynebacterium endometrii sp. nov., isolated from the uterus of a cow with endometritis.</title>
        <authorList>
            <person name="Ballas P."/>
            <person name="Ruckert C."/>
            <person name="Wagener K."/>
            <person name="Drillich M."/>
            <person name="Kaempfer P."/>
            <person name="Busse H.-J."/>
            <person name="Ehling-Schulz M."/>
        </authorList>
    </citation>
    <scope>NUCLEOTIDE SEQUENCE [LARGE SCALE GENOMIC DNA]</scope>
    <source>
        <strain evidence="7 8">LMM-1653</strain>
    </source>
</reference>
<dbReference type="InterPro" id="IPR001123">
    <property type="entry name" value="LeuE-type"/>
</dbReference>
<protein>
    <submittedName>
        <fullName evidence="7">Arginine exporter protein ArgO</fullName>
    </submittedName>
</protein>
<evidence type="ECO:0000256" key="2">
    <source>
        <dbReference type="ARBA" id="ARBA00022475"/>
    </source>
</evidence>
<feature type="transmembrane region" description="Helical" evidence="6">
    <location>
        <begin position="37"/>
        <end position="61"/>
    </location>
</feature>
<feature type="transmembrane region" description="Helical" evidence="6">
    <location>
        <begin position="138"/>
        <end position="160"/>
    </location>
</feature>
<evidence type="ECO:0000256" key="6">
    <source>
        <dbReference type="SAM" id="Phobius"/>
    </source>
</evidence>
<dbReference type="EMBL" id="CP039247">
    <property type="protein sequence ID" value="QCB28289.1"/>
    <property type="molecule type" value="Genomic_DNA"/>
</dbReference>
<evidence type="ECO:0000256" key="4">
    <source>
        <dbReference type="ARBA" id="ARBA00022989"/>
    </source>
</evidence>
<dbReference type="RefSeq" id="WP_136141048.1">
    <property type="nucleotide sequence ID" value="NZ_CP039247.1"/>
</dbReference>
<name>A0A4P7QFI5_9CORY</name>
<dbReference type="GO" id="GO:0015171">
    <property type="term" value="F:amino acid transmembrane transporter activity"/>
    <property type="evidence" value="ECO:0007669"/>
    <property type="project" value="TreeGrafter"/>
</dbReference>
<keyword evidence="3 6" id="KW-0812">Transmembrane</keyword>
<evidence type="ECO:0000256" key="1">
    <source>
        <dbReference type="ARBA" id="ARBA00004651"/>
    </source>
</evidence>
<feature type="transmembrane region" description="Helical" evidence="6">
    <location>
        <begin position="67"/>
        <end position="87"/>
    </location>
</feature>
<dbReference type="GO" id="GO:0005886">
    <property type="term" value="C:plasma membrane"/>
    <property type="evidence" value="ECO:0007669"/>
    <property type="project" value="UniProtKB-SubCell"/>
</dbReference>
<feature type="transmembrane region" description="Helical" evidence="6">
    <location>
        <begin position="205"/>
        <end position="225"/>
    </location>
</feature>
<dbReference type="Pfam" id="PF01810">
    <property type="entry name" value="LysE"/>
    <property type="match status" value="1"/>
</dbReference>
<evidence type="ECO:0000313" key="8">
    <source>
        <dbReference type="Proteomes" id="UP000296352"/>
    </source>
</evidence>
<keyword evidence="5 6" id="KW-0472">Membrane</keyword>
<dbReference type="OrthoDB" id="5638726at2"/>
<proteinExistence type="predicted"/>
<dbReference type="PANTHER" id="PTHR30086">
    <property type="entry name" value="ARGININE EXPORTER PROTEIN ARGO"/>
    <property type="match status" value="1"/>
</dbReference>
<evidence type="ECO:0000256" key="5">
    <source>
        <dbReference type="ARBA" id="ARBA00023136"/>
    </source>
</evidence>
<dbReference type="AlphaFoldDB" id="A0A4P7QFI5"/>
<sequence length="228" mass="24649">MSIVLAGFALGLSLIVAIGPQNALLIKQGIKRQGVAAVVIVCMVSDVLLIFGGTAGVGYLVDRFPMALTILKYAGALYLAYFTFLCFRDAFKKDAEAIKAEQHELQEVASFDGSTRGTLATRTRITARTQQRAWLKPALAALAFTWLNPAAYIDVLVMLGGVANQYGADGRWLFATGALCASVLWFPTVGFGASKFSDVLAQPRVWRIINFAIGCIMVALTYKLLFLV</sequence>
<accession>A0A4P7QFI5</accession>
<dbReference type="PANTHER" id="PTHR30086:SF20">
    <property type="entry name" value="ARGININE EXPORTER PROTEIN ARGO-RELATED"/>
    <property type="match status" value="1"/>
</dbReference>
<organism evidence="7 8">
    <name type="scientific">Corynebacterium endometrii</name>
    <dbReference type="NCBI Taxonomy" id="2488819"/>
    <lineage>
        <taxon>Bacteria</taxon>
        <taxon>Bacillati</taxon>
        <taxon>Actinomycetota</taxon>
        <taxon>Actinomycetes</taxon>
        <taxon>Mycobacteriales</taxon>
        <taxon>Corynebacteriaceae</taxon>
        <taxon>Corynebacterium</taxon>
    </lineage>
</organism>
<keyword evidence="4 6" id="KW-1133">Transmembrane helix</keyword>
<feature type="transmembrane region" description="Helical" evidence="6">
    <location>
        <begin position="172"/>
        <end position="193"/>
    </location>
</feature>
<dbReference type="Proteomes" id="UP000296352">
    <property type="component" value="Chromosome"/>
</dbReference>
<gene>
    <name evidence="7" type="primary">argO</name>
    <name evidence="7" type="ORF">CENDO_05000</name>
</gene>